<organism evidence="2 3">
    <name type="scientific">Streptomyces doudnae</name>
    <dbReference type="NCBI Taxonomy" id="3075536"/>
    <lineage>
        <taxon>Bacteria</taxon>
        <taxon>Bacillati</taxon>
        <taxon>Actinomycetota</taxon>
        <taxon>Actinomycetes</taxon>
        <taxon>Kitasatosporales</taxon>
        <taxon>Streptomycetaceae</taxon>
        <taxon>Streptomyces</taxon>
    </lineage>
</organism>
<evidence type="ECO:0000313" key="3">
    <source>
        <dbReference type="Proteomes" id="UP001183535"/>
    </source>
</evidence>
<comment type="caution">
    <text evidence="2">The sequence shown here is derived from an EMBL/GenBank/DDBJ whole genome shotgun (WGS) entry which is preliminary data.</text>
</comment>
<gene>
    <name evidence="2" type="ORF">RM877_33515</name>
</gene>
<evidence type="ECO:0000256" key="1">
    <source>
        <dbReference type="SAM" id="MobiDB-lite"/>
    </source>
</evidence>
<sequence length="62" mass="6308">MTEATATAGARGRPTDEGVPIRPGAQPPRPTTPATPAVPGADRRERQDTGSTSPRNEGVDGA</sequence>
<reference evidence="3" key="1">
    <citation type="submission" date="2023-07" db="EMBL/GenBank/DDBJ databases">
        <title>30 novel species of actinomycetes from the DSMZ collection.</title>
        <authorList>
            <person name="Nouioui I."/>
        </authorList>
    </citation>
    <scope>NUCLEOTIDE SEQUENCE [LARGE SCALE GENOMIC DNA]</scope>
    <source>
        <strain evidence="3">DSM 41981</strain>
    </source>
</reference>
<dbReference type="AlphaFoldDB" id="A0ABD5EY44"/>
<keyword evidence="3" id="KW-1185">Reference proteome</keyword>
<proteinExistence type="predicted"/>
<evidence type="ECO:0000313" key="2">
    <source>
        <dbReference type="EMBL" id="MDT0439588.1"/>
    </source>
</evidence>
<dbReference type="RefSeq" id="WP_141721804.1">
    <property type="nucleotide sequence ID" value="NZ_JAVRES010000028.1"/>
</dbReference>
<dbReference type="Proteomes" id="UP001183535">
    <property type="component" value="Unassembled WGS sequence"/>
</dbReference>
<protein>
    <submittedName>
        <fullName evidence="2">Uncharacterized protein</fullName>
    </submittedName>
</protein>
<feature type="compositionally biased region" description="Low complexity" evidence="1">
    <location>
        <begin position="1"/>
        <end position="12"/>
    </location>
</feature>
<accession>A0ABD5EY44</accession>
<feature type="region of interest" description="Disordered" evidence="1">
    <location>
        <begin position="1"/>
        <end position="62"/>
    </location>
</feature>
<dbReference type="EMBL" id="JAVRES010000028">
    <property type="protein sequence ID" value="MDT0439588.1"/>
    <property type="molecule type" value="Genomic_DNA"/>
</dbReference>
<name>A0ABD5EY44_9ACTN</name>